<protein>
    <submittedName>
        <fullName evidence="3">Delta endotoxin</fullName>
    </submittedName>
</protein>
<dbReference type="Proteomes" id="UP000001610">
    <property type="component" value="Unassembled WGS sequence"/>
</dbReference>
<keyword evidence="4" id="KW-1185">Reference proteome</keyword>
<dbReference type="Gene3D" id="1.20.190.10">
    <property type="entry name" value="Pesticidal crystal protein, N-terminal domain"/>
    <property type="match status" value="2"/>
</dbReference>
<organism evidence="3 4">
    <name type="scientific">Cordyceps militaris (strain CM01)</name>
    <name type="common">Caterpillar fungus</name>
    <dbReference type="NCBI Taxonomy" id="983644"/>
    <lineage>
        <taxon>Eukaryota</taxon>
        <taxon>Fungi</taxon>
        <taxon>Dikarya</taxon>
        <taxon>Ascomycota</taxon>
        <taxon>Pezizomycotina</taxon>
        <taxon>Sordariomycetes</taxon>
        <taxon>Hypocreomycetidae</taxon>
        <taxon>Hypocreales</taxon>
        <taxon>Cordycipitaceae</taxon>
        <taxon>Cordyceps</taxon>
    </lineage>
</organism>
<dbReference type="InParanoid" id="G3JR33"/>
<dbReference type="OrthoDB" id="4869116at2759"/>
<proteinExistence type="predicted"/>
<name>G3JR33_CORMM</name>
<evidence type="ECO:0000313" key="4">
    <source>
        <dbReference type="Proteomes" id="UP000001610"/>
    </source>
</evidence>
<dbReference type="SUPFAM" id="SSF51101">
    <property type="entry name" value="Mannose-binding lectins"/>
    <property type="match status" value="1"/>
</dbReference>
<feature type="domain" description="Pesticidal crystal protein" evidence="2">
    <location>
        <begin position="83"/>
        <end position="204"/>
    </location>
</feature>
<dbReference type="GeneID" id="18170380"/>
<evidence type="ECO:0000313" key="3">
    <source>
        <dbReference type="EMBL" id="EGX88329.1"/>
    </source>
</evidence>
<dbReference type="InterPro" id="IPR036716">
    <property type="entry name" value="Pest_crys_N_sf"/>
</dbReference>
<dbReference type="InterPro" id="IPR036404">
    <property type="entry name" value="Jacalin-like_lectin_dom_sf"/>
</dbReference>
<dbReference type="VEuPathDB" id="FungiDB:CCM_08372"/>
<evidence type="ECO:0000256" key="1">
    <source>
        <dbReference type="SAM" id="MobiDB-lite"/>
    </source>
</evidence>
<dbReference type="SUPFAM" id="SSF56849">
    <property type="entry name" value="delta-Endotoxin (insectocide), N-terminal domain"/>
    <property type="match status" value="1"/>
</dbReference>
<reference evidence="3 4" key="1">
    <citation type="journal article" date="2011" name="Genome Biol.">
        <title>Genome sequence of the insect pathogenic fungus Cordyceps militaris, a valued traditional Chinese medicine.</title>
        <authorList>
            <person name="Zheng P."/>
            <person name="Xia Y."/>
            <person name="Xiao G."/>
            <person name="Xiong C."/>
            <person name="Hu X."/>
            <person name="Zhang S."/>
            <person name="Zheng H."/>
            <person name="Huang Y."/>
            <person name="Zhou Y."/>
            <person name="Wang S."/>
            <person name="Zhao G.P."/>
            <person name="Liu X."/>
            <person name="St Leger R.J."/>
            <person name="Wang C."/>
        </authorList>
    </citation>
    <scope>NUCLEOTIDE SEQUENCE [LARGE SCALE GENOMIC DNA]</scope>
    <source>
        <strain evidence="3 4">CM01</strain>
    </source>
</reference>
<dbReference type="Pfam" id="PF03945">
    <property type="entry name" value="Endotoxin_N"/>
    <property type="match status" value="1"/>
</dbReference>
<dbReference type="OMA" id="ATANIHV"/>
<dbReference type="GO" id="GO:0001907">
    <property type="term" value="P:symbiont-mediated killing of host cell"/>
    <property type="evidence" value="ECO:0007669"/>
    <property type="project" value="InterPro"/>
</dbReference>
<feature type="compositionally biased region" description="Basic and acidic residues" evidence="1">
    <location>
        <begin position="520"/>
        <end position="536"/>
    </location>
</feature>
<accession>G3JR33</accession>
<dbReference type="KEGG" id="cmt:CCM_08372"/>
<sequence length="586" mass="65968">MKPVNEEVTRQLVAMITQEAKSPGLNKAEQAELIMACITMAMVVLNFFLVVQPHDAGVYWLEATLFRIISKIIRIFDSDFEWRNVRAKVEAMIKQKLEAHQLKVLQHLRAGQEENLHFFKNAWQSYSNATGEAKKIQGTVLLSSYNSMITVLRSNIHHCKIDDYAVAGLFEFAATANIHVILLGVGIAHGKSWGFPQEYIDNVIRVEFNRVTGLGTRVPAIPRNVTQSGNSTVVARAVRFGNSTVVARAIGLGNNTVHSRAIETRNSKRIQRGIGEALQMRLLLDAIEKGESEGLSDTLIGSWKDAYSTMSVASRQVLSIRDGEYEDYPTYVHRIYRHGRTLVPRRKRKEKLNGHKLAAELRRFADYDAILTQYALSYSEYWPYLTGEFQVPPEVFRRADREIFSGPYALGSDWVTWSKDREPPLTDRSGNLTSILVRSSVNIDGLQTRAGMFWNMHTGSTTKGIPNLIELAPGQLVHNVDLTWGDKIGTLRFDTYNYRTNDSQSYGPYGSRLHAMTPSKKKEEEKKKKNKVDHTKGSVAVNRTGYALSSIFCTKWSESSDSGCEGVAFGWRPIFLAAETYNLATT</sequence>
<dbReference type="eggNOG" id="ENOG502SWHV">
    <property type="taxonomic scope" value="Eukaryota"/>
</dbReference>
<dbReference type="HOGENOM" id="CLU_042073_0_0_1"/>
<dbReference type="AlphaFoldDB" id="G3JR33"/>
<evidence type="ECO:0000259" key="2">
    <source>
        <dbReference type="Pfam" id="PF03945"/>
    </source>
</evidence>
<dbReference type="RefSeq" id="XP_006673574.1">
    <property type="nucleotide sequence ID" value="XM_006673511.1"/>
</dbReference>
<feature type="region of interest" description="Disordered" evidence="1">
    <location>
        <begin position="507"/>
        <end position="536"/>
    </location>
</feature>
<dbReference type="GO" id="GO:0090729">
    <property type="term" value="F:toxin activity"/>
    <property type="evidence" value="ECO:0007669"/>
    <property type="project" value="InterPro"/>
</dbReference>
<dbReference type="Gene3D" id="2.100.10.30">
    <property type="entry name" value="Jacalin-like lectin domain"/>
    <property type="match status" value="1"/>
</dbReference>
<gene>
    <name evidence="3" type="ORF">CCM_08372</name>
</gene>
<dbReference type="STRING" id="983644.G3JR33"/>
<dbReference type="InterPro" id="IPR005639">
    <property type="entry name" value="Pest_crys_dom_I"/>
</dbReference>
<dbReference type="EMBL" id="JH126405">
    <property type="protein sequence ID" value="EGX88329.1"/>
    <property type="molecule type" value="Genomic_DNA"/>
</dbReference>